<dbReference type="RefSeq" id="WP_007620197.1">
    <property type="nucleotide sequence ID" value="NZ_BAEO01000031.1"/>
</dbReference>
<protein>
    <submittedName>
        <fullName evidence="1">Uncharacterized protein</fullName>
    </submittedName>
</protein>
<evidence type="ECO:0000313" key="1">
    <source>
        <dbReference type="EMBL" id="GAC19408.1"/>
    </source>
</evidence>
<evidence type="ECO:0000313" key="2">
    <source>
        <dbReference type="Proteomes" id="UP000006327"/>
    </source>
</evidence>
<organism evidence="1 2">
    <name type="scientific">Paraglaciecola arctica BSs20135</name>
    <dbReference type="NCBI Taxonomy" id="493475"/>
    <lineage>
        <taxon>Bacteria</taxon>
        <taxon>Pseudomonadati</taxon>
        <taxon>Pseudomonadota</taxon>
        <taxon>Gammaproteobacteria</taxon>
        <taxon>Alteromonadales</taxon>
        <taxon>Alteromonadaceae</taxon>
        <taxon>Paraglaciecola</taxon>
    </lineage>
</organism>
<accession>K6YRV6</accession>
<proteinExistence type="predicted"/>
<comment type="caution">
    <text evidence="1">The sequence shown here is derived from an EMBL/GenBank/DDBJ whole genome shotgun (WGS) entry which is preliminary data.</text>
</comment>
<dbReference type="AlphaFoldDB" id="K6YRV6"/>
<dbReference type="OrthoDB" id="6190717at2"/>
<dbReference type="EMBL" id="BAEO01000031">
    <property type="protein sequence ID" value="GAC19408.1"/>
    <property type="molecule type" value="Genomic_DNA"/>
</dbReference>
<sequence length="454" mass="52299">MATSYRQFVNELYEEHVEEASFLYEQRLAFLNDPELAWFAYYSEELRLEAHLDGLIIGGERALLITQETALEGDVGVIYTLISLYCLLDQRDEFLGKINEFDLQDHEVQQAIQLALLHRMPDSWHDSFLQNKFNEQQKLLSLFLPVLIKLDKIPSNIEFEQIFDATSTHDDIDPISYIQASSYFPDKNSNKLLTHFVVNGSEEQKDAAVFSLYRLGRKHIVEQTIPKVKHQELPLMSIAAGASNAFFTALITKHETASWDENSIHCLAVGGVAEFIPELIKLLKEDALAEFAANALFIITGARLIENVLQEDIWVKDDLFEDEVEAFNQGIMPQRTDGRAFGEEVEKLSASFKVWLDWWDQNYSQYVSGKRYRLGMLISPVSLVRTLHSDFVGNVIRELSYQELVIRYKTKLFLSTKDCIQLQQKSIQALYQWATKVDGKYSQGEWYFSGNMQQ</sequence>
<keyword evidence="2" id="KW-1185">Reference proteome</keyword>
<dbReference type="Proteomes" id="UP000006327">
    <property type="component" value="Unassembled WGS sequence"/>
</dbReference>
<name>K6YRV6_9ALTE</name>
<gene>
    <name evidence="1" type="ORF">GARC_2442</name>
</gene>
<dbReference type="STRING" id="493475.GARC_2442"/>
<dbReference type="eggNOG" id="COG1413">
    <property type="taxonomic scope" value="Bacteria"/>
</dbReference>
<reference evidence="1 2" key="1">
    <citation type="journal article" date="2017" name="Antonie Van Leeuwenhoek">
        <title>Rhizobium rhizosphaerae sp. nov., a novel species isolated from rice rhizosphere.</title>
        <authorList>
            <person name="Zhao J.J."/>
            <person name="Zhang J."/>
            <person name="Zhang R.J."/>
            <person name="Zhang C.W."/>
            <person name="Yin H.Q."/>
            <person name="Zhang X.X."/>
        </authorList>
    </citation>
    <scope>NUCLEOTIDE SEQUENCE [LARGE SCALE GENOMIC DNA]</scope>
    <source>
        <strain evidence="1 2">BSs20135</strain>
    </source>
</reference>